<evidence type="ECO:0000256" key="6">
    <source>
        <dbReference type="SAM" id="Phobius"/>
    </source>
</evidence>
<dbReference type="GO" id="GO:0022857">
    <property type="term" value="F:transmembrane transporter activity"/>
    <property type="evidence" value="ECO:0007669"/>
    <property type="project" value="InterPro"/>
</dbReference>
<dbReference type="SUPFAM" id="SSF103473">
    <property type="entry name" value="MFS general substrate transporter"/>
    <property type="match status" value="1"/>
</dbReference>
<comment type="caution">
    <text evidence="7">The sequence shown here is derived from an EMBL/GenBank/DDBJ whole genome shotgun (WGS) entry which is preliminary data.</text>
</comment>
<feature type="transmembrane region" description="Helical" evidence="6">
    <location>
        <begin position="244"/>
        <end position="262"/>
    </location>
</feature>
<gene>
    <name evidence="7" type="ORF">ULVI_08980</name>
</gene>
<protein>
    <submittedName>
        <fullName evidence="7">MFS transporter</fullName>
    </submittedName>
</protein>
<feature type="transmembrane region" description="Helical" evidence="6">
    <location>
        <begin position="183"/>
        <end position="201"/>
    </location>
</feature>
<dbReference type="RefSeq" id="WP_068591963.1">
    <property type="nucleotide sequence ID" value="NZ_LRXL01000037.1"/>
</dbReference>
<dbReference type="Proteomes" id="UP000077013">
    <property type="component" value="Unassembled WGS sequence"/>
</dbReference>
<organism evidence="7 8">
    <name type="scientific">Cochleicola gelatinilyticus</name>
    <dbReference type="NCBI Taxonomy" id="1763537"/>
    <lineage>
        <taxon>Bacteria</taxon>
        <taxon>Pseudomonadati</taxon>
        <taxon>Bacteroidota</taxon>
        <taxon>Flavobacteriia</taxon>
        <taxon>Flavobacteriales</taxon>
        <taxon>Flavobacteriaceae</taxon>
        <taxon>Cochleicola</taxon>
    </lineage>
</organism>
<feature type="transmembrane region" description="Helical" evidence="6">
    <location>
        <begin position="413"/>
        <end position="436"/>
    </location>
</feature>
<keyword evidence="3 6" id="KW-0812">Transmembrane</keyword>
<evidence type="ECO:0000256" key="3">
    <source>
        <dbReference type="ARBA" id="ARBA00022692"/>
    </source>
</evidence>
<evidence type="ECO:0000313" key="8">
    <source>
        <dbReference type="Proteomes" id="UP000077013"/>
    </source>
</evidence>
<comment type="subcellular location">
    <subcellularLocation>
        <location evidence="1">Membrane</location>
        <topology evidence="1">Multi-pass membrane protein</topology>
    </subcellularLocation>
</comment>
<feature type="transmembrane region" description="Helical" evidence="6">
    <location>
        <begin position="379"/>
        <end position="401"/>
    </location>
</feature>
<evidence type="ECO:0000256" key="5">
    <source>
        <dbReference type="ARBA" id="ARBA00023136"/>
    </source>
</evidence>
<accession>A0A167HKF0</accession>
<evidence type="ECO:0000256" key="2">
    <source>
        <dbReference type="ARBA" id="ARBA00022448"/>
    </source>
</evidence>
<dbReference type="GO" id="GO:0016020">
    <property type="term" value="C:membrane"/>
    <property type="evidence" value="ECO:0007669"/>
    <property type="project" value="UniProtKB-SubCell"/>
</dbReference>
<dbReference type="Pfam" id="PF07690">
    <property type="entry name" value="MFS_1"/>
    <property type="match status" value="1"/>
</dbReference>
<evidence type="ECO:0000256" key="1">
    <source>
        <dbReference type="ARBA" id="ARBA00004141"/>
    </source>
</evidence>
<evidence type="ECO:0000256" key="4">
    <source>
        <dbReference type="ARBA" id="ARBA00022989"/>
    </source>
</evidence>
<dbReference type="PANTHER" id="PTHR19432">
    <property type="entry name" value="SUGAR TRANSPORTER"/>
    <property type="match status" value="1"/>
</dbReference>
<keyword evidence="4 6" id="KW-1133">Transmembrane helix</keyword>
<dbReference type="OrthoDB" id="7584869at2"/>
<feature type="transmembrane region" description="Helical" evidence="6">
    <location>
        <begin position="12"/>
        <end position="36"/>
    </location>
</feature>
<reference evidence="7 8" key="1">
    <citation type="submission" date="2016-02" db="EMBL/GenBank/DDBJ databases">
        <title>Ulvibacter sp. LPB0005, isolated from Thais luteostoma.</title>
        <authorList>
            <person name="Shin S.-K."/>
            <person name="Yi H."/>
        </authorList>
    </citation>
    <scope>NUCLEOTIDE SEQUENCE [LARGE SCALE GENOMIC DNA]</scope>
    <source>
        <strain evidence="7 8">LPB0005</strain>
    </source>
</reference>
<feature type="transmembrane region" description="Helical" evidence="6">
    <location>
        <begin position="80"/>
        <end position="97"/>
    </location>
</feature>
<feature type="transmembrane region" description="Helical" evidence="6">
    <location>
        <begin position="48"/>
        <end position="68"/>
    </location>
</feature>
<feature type="transmembrane region" description="Helical" evidence="6">
    <location>
        <begin position="354"/>
        <end position="373"/>
    </location>
</feature>
<dbReference type="InterPro" id="IPR036259">
    <property type="entry name" value="MFS_trans_sf"/>
</dbReference>
<feature type="transmembrane region" description="Helical" evidence="6">
    <location>
        <begin position="327"/>
        <end position="347"/>
    </location>
</feature>
<keyword evidence="8" id="KW-1185">Reference proteome</keyword>
<feature type="transmembrane region" description="Helical" evidence="6">
    <location>
        <begin position="448"/>
        <end position="467"/>
    </location>
</feature>
<dbReference type="EMBL" id="LRXL01000037">
    <property type="protein sequence ID" value="OAB78705.1"/>
    <property type="molecule type" value="Genomic_DNA"/>
</dbReference>
<dbReference type="InterPro" id="IPR011701">
    <property type="entry name" value="MFS"/>
</dbReference>
<dbReference type="Gene3D" id="1.20.1250.20">
    <property type="entry name" value="MFS general substrate transporter like domains"/>
    <property type="match status" value="2"/>
</dbReference>
<evidence type="ECO:0000313" key="7">
    <source>
        <dbReference type="EMBL" id="OAB78705.1"/>
    </source>
</evidence>
<dbReference type="AlphaFoldDB" id="A0A167HKF0"/>
<sequence length="481" mass="52747">MQKPKLKFWDIWNMSFGFLGIQFGFALQGSTMSRIFETLGADKDSIPFLWIAAPLAGLLVQPIVGYLSDNTWHKTLGRRRPFFLLGAILSSIALLVMPYSSEVWMAAGLLLVLDASINISMEPFRALVADKLPDSQRSYGFVVQTLIIGVGTWVASNLPKFVNNTLNVSNEAAPGVVPPSVKVAFAIGAVVFITSILVTIFTTKEYTPDQMTAFGEGEEGAEKKGMIATILSTYALMPTVMKKLGVVQFFSWFAFFAMWTLANPALTTHIYNAGKPDIAQFAQIDDEGTPLVDTERVILFKSDQSKLEYTEKDKAYNEASDDVGSKMGIYGLTSMLFALLLTFYTAYNSINRKYVHMGSLILGGIGFLIMFYIPGQPEYLFVSFSLIGIAWGSILSMPYAMLSSSVNPNKMGLMMGVFNMFICIPQILAAVGGVVFLHKLIGDEAIHAMTIAGIFLILAGLSNLLIVNKKAITYQPSIDNE</sequence>
<name>A0A167HKF0_9FLAO</name>
<keyword evidence="5 6" id="KW-0472">Membrane</keyword>
<dbReference type="STRING" id="1763537.ULVI_08980"/>
<feature type="transmembrane region" description="Helical" evidence="6">
    <location>
        <begin position="139"/>
        <end position="156"/>
    </location>
</feature>
<keyword evidence="2" id="KW-0813">Transport</keyword>
<feature type="transmembrane region" description="Helical" evidence="6">
    <location>
        <begin position="103"/>
        <end position="119"/>
    </location>
</feature>
<proteinExistence type="predicted"/>
<dbReference type="PANTHER" id="PTHR19432:SF35">
    <property type="entry name" value="SOLUTE CARRIER FAMILY 45 MEMBER 3 ISOFORM X1"/>
    <property type="match status" value="1"/>
</dbReference>